<dbReference type="OrthoDB" id="4517280at2"/>
<dbReference type="PANTHER" id="PTHR38643">
    <property type="entry name" value="PURINE NUCLEOSIDE PERMEASE C285.05-RELATED"/>
    <property type="match status" value="1"/>
</dbReference>
<dbReference type="Gene3D" id="3.40.50.1580">
    <property type="entry name" value="Nucleoside phosphorylase domain"/>
    <property type="match status" value="1"/>
</dbReference>
<dbReference type="GO" id="GO:0009116">
    <property type="term" value="P:nucleoside metabolic process"/>
    <property type="evidence" value="ECO:0007669"/>
    <property type="project" value="InterPro"/>
</dbReference>
<feature type="chain" id="PRO_5012029736" evidence="1">
    <location>
        <begin position="24"/>
        <end position="333"/>
    </location>
</feature>
<dbReference type="Pfam" id="PF06516">
    <property type="entry name" value="NUP"/>
    <property type="match status" value="1"/>
</dbReference>
<gene>
    <name evidence="2" type="ORF">SAMN02745702_00874</name>
</gene>
<evidence type="ECO:0000313" key="3">
    <source>
        <dbReference type="Proteomes" id="UP000189733"/>
    </source>
</evidence>
<protein>
    <submittedName>
        <fullName evidence="2">Purine nucleoside permease</fullName>
    </submittedName>
</protein>
<keyword evidence="1" id="KW-0732">Signal</keyword>
<dbReference type="InterPro" id="IPR035994">
    <property type="entry name" value="Nucleoside_phosphorylase_sf"/>
</dbReference>
<dbReference type="GO" id="GO:0055085">
    <property type="term" value="P:transmembrane transport"/>
    <property type="evidence" value="ECO:0007669"/>
    <property type="project" value="InterPro"/>
</dbReference>
<dbReference type="PANTHER" id="PTHR38643:SF1">
    <property type="entry name" value="PURINE NUCLEOSIDE PERMEASE C285.05-RELATED"/>
    <property type="match status" value="1"/>
</dbReference>
<dbReference type="AlphaFoldDB" id="A0A1T4VRZ8"/>
<sequence length="333" mass="36509">MKRVILCVVALATLLCGVSSASAQEKVKIRVFIGAQFEIGDYTGDRAGEFQHWYERYFTEAKAFEVAGAEKALFVNKDGVAGSVLGMGKVRSSSSMTALLADPRFDFSETYFIITGCGGTPPSVGTVASVFWSDWLVDYDLGHRWAYGEVPAGDPLFSPRKGYEDVRVLKINPALVAKAFELTKDTPLDDSEQSKKYRQKYPQKTAQRSPFVGVGTSLCSDTFFHGPGLSREAQYICDLYGAGTYSITEMEGMAVAYVIKKFGHADRVISLRTPVNFDQGNPNESTLEHLDPAPGNYPGGFSTGIHNAAKVGIRFVDHVVAHWNDWKNGVPQM</sequence>
<proteinExistence type="predicted"/>
<dbReference type="Proteomes" id="UP000189733">
    <property type="component" value="Unassembled WGS sequence"/>
</dbReference>
<dbReference type="InterPro" id="IPR009486">
    <property type="entry name" value="Pur_nuclsid_perm"/>
</dbReference>
<evidence type="ECO:0000256" key="1">
    <source>
        <dbReference type="SAM" id="SignalP"/>
    </source>
</evidence>
<accession>A0A1T4VRZ8</accession>
<dbReference type="RefSeq" id="WP_078684177.1">
    <property type="nucleotide sequence ID" value="NZ_FUYA01000002.1"/>
</dbReference>
<reference evidence="2 3" key="1">
    <citation type="submission" date="2017-02" db="EMBL/GenBank/DDBJ databases">
        <authorList>
            <person name="Peterson S.W."/>
        </authorList>
    </citation>
    <scope>NUCLEOTIDE SEQUENCE [LARGE SCALE GENOMIC DNA]</scope>
    <source>
        <strain evidence="2 3">DSM 18034</strain>
    </source>
</reference>
<name>A0A1T4VRZ8_9BACT</name>
<dbReference type="GO" id="GO:0003824">
    <property type="term" value="F:catalytic activity"/>
    <property type="evidence" value="ECO:0007669"/>
    <property type="project" value="InterPro"/>
</dbReference>
<feature type="signal peptide" evidence="1">
    <location>
        <begin position="1"/>
        <end position="23"/>
    </location>
</feature>
<evidence type="ECO:0000313" key="2">
    <source>
        <dbReference type="EMBL" id="SKA67699.1"/>
    </source>
</evidence>
<keyword evidence="3" id="KW-1185">Reference proteome</keyword>
<dbReference type="SUPFAM" id="SSF53167">
    <property type="entry name" value="Purine and uridine phosphorylases"/>
    <property type="match status" value="1"/>
</dbReference>
<organism evidence="2 3">
    <name type="scientific">Desulfobaculum bizertense DSM 18034</name>
    <dbReference type="NCBI Taxonomy" id="1121442"/>
    <lineage>
        <taxon>Bacteria</taxon>
        <taxon>Pseudomonadati</taxon>
        <taxon>Thermodesulfobacteriota</taxon>
        <taxon>Desulfovibrionia</taxon>
        <taxon>Desulfovibrionales</taxon>
        <taxon>Desulfovibrionaceae</taxon>
        <taxon>Desulfobaculum</taxon>
    </lineage>
</organism>
<dbReference type="EMBL" id="FUYA01000002">
    <property type="protein sequence ID" value="SKA67699.1"/>
    <property type="molecule type" value="Genomic_DNA"/>
</dbReference>